<evidence type="ECO:0000313" key="5">
    <source>
        <dbReference type="Proteomes" id="UP000502136"/>
    </source>
</evidence>
<dbReference type="FunFam" id="3.40.50.1000:FF:000036">
    <property type="entry name" value="HAD family hydrolase"/>
    <property type="match status" value="1"/>
</dbReference>
<evidence type="ECO:0000256" key="1">
    <source>
        <dbReference type="ARBA" id="ARBA00006171"/>
    </source>
</evidence>
<dbReference type="PANTHER" id="PTHR18901:SF38">
    <property type="entry name" value="PSEUDOURIDINE-5'-PHOSPHATASE"/>
    <property type="match status" value="1"/>
</dbReference>
<dbReference type="Gene3D" id="3.40.50.1000">
    <property type="entry name" value="HAD superfamily/HAD-like"/>
    <property type="match status" value="1"/>
</dbReference>
<dbReference type="CDD" id="cd16423">
    <property type="entry name" value="HAD_BPGM-like"/>
    <property type="match status" value="1"/>
</dbReference>
<evidence type="ECO:0000256" key="2">
    <source>
        <dbReference type="ARBA" id="ARBA00022723"/>
    </source>
</evidence>
<dbReference type="InterPro" id="IPR006439">
    <property type="entry name" value="HAD-SF_hydro_IA"/>
</dbReference>
<dbReference type="InterPro" id="IPR041492">
    <property type="entry name" value="HAD_2"/>
</dbReference>
<dbReference type="InterPro" id="IPR036412">
    <property type="entry name" value="HAD-like_sf"/>
</dbReference>
<dbReference type="KEGG" id="palr:HGI30_01975"/>
<keyword evidence="5" id="KW-1185">Reference proteome</keyword>
<keyword evidence="3 4" id="KW-0378">Hydrolase</keyword>
<gene>
    <name evidence="4" type="ORF">HGI30_01975</name>
</gene>
<dbReference type="GO" id="GO:0016787">
    <property type="term" value="F:hydrolase activity"/>
    <property type="evidence" value="ECO:0007669"/>
    <property type="project" value="UniProtKB-KW"/>
</dbReference>
<sequence length="219" mass="24894">MNQTTKAVIFDFDGTIIDTETAWYTAFHDAYKEHGVHLTLEMYSGCIGTSLHRFNPYEYLMTDLGLPIDRTEFREAIHRRHDELMRQEAIRPGVQHYLDEARRQGLRIGLASSSKREWVLRFLGQLGLTDYFEAIRTADDVEHVKPHPALYLQTMAALGVRPEETVAIEDSPNGAKAAHAAGIRCVVTPNAITRSLEFGPCTHRADSLEQIDFNRHVMI</sequence>
<dbReference type="EMBL" id="CP051428">
    <property type="protein sequence ID" value="QJC50477.1"/>
    <property type="molecule type" value="Genomic_DNA"/>
</dbReference>
<reference evidence="4 5" key="1">
    <citation type="submission" date="2020-04" db="EMBL/GenBank/DDBJ databases">
        <title>Novel Paenibacillus strain UniB2 isolated from commercial digestive syrup.</title>
        <authorList>
            <person name="Thorat V."/>
            <person name="Kirdat K."/>
            <person name="Tiwarekar B."/>
            <person name="Yadav A."/>
        </authorList>
    </citation>
    <scope>NUCLEOTIDE SEQUENCE [LARGE SCALE GENOMIC DNA]</scope>
    <source>
        <strain evidence="4 5">UniB2</strain>
    </source>
</reference>
<name>A0A6H2GSV3_9BACL</name>
<dbReference type="PANTHER" id="PTHR18901">
    <property type="entry name" value="2-DEOXYGLUCOSE-6-PHOSPHATE PHOSPHATASE 2"/>
    <property type="match status" value="1"/>
</dbReference>
<evidence type="ECO:0000313" key="4">
    <source>
        <dbReference type="EMBL" id="QJC50477.1"/>
    </source>
</evidence>
<proteinExistence type="inferred from homology"/>
<dbReference type="SFLD" id="SFLDG01129">
    <property type="entry name" value="C1.5:_HAD__Beta-PGM__Phosphata"/>
    <property type="match status" value="1"/>
</dbReference>
<dbReference type="NCBIfam" id="TIGR01549">
    <property type="entry name" value="HAD-SF-IA-v1"/>
    <property type="match status" value="1"/>
</dbReference>
<protein>
    <submittedName>
        <fullName evidence="4">HAD family hydrolase</fullName>
    </submittedName>
</protein>
<dbReference type="PRINTS" id="PR00413">
    <property type="entry name" value="HADHALOGNASE"/>
</dbReference>
<dbReference type="SUPFAM" id="SSF56784">
    <property type="entry name" value="HAD-like"/>
    <property type="match status" value="1"/>
</dbReference>
<dbReference type="InterPro" id="IPR023198">
    <property type="entry name" value="PGP-like_dom2"/>
</dbReference>
<keyword evidence="2" id="KW-0479">Metal-binding</keyword>
<dbReference type="Pfam" id="PF13419">
    <property type="entry name" value="HAD_2"/>
    <property type="match status" value="1"/>
</dbReference>
<dbReference type="SFLD" id="SFLDS00003">
    <property type="entry name" value="Haloacid_Dehalogenase"/>
    <property type="match status" value="1"/>
</dbReference>
<dbReference type="Gene3D" id="1.10.150.240">
    <property type="entry name" value="Putative phosphatase, domain 2"/>
    <property type="match status" value="1"/>
</dbReference>
<dbReference type="Proteomes" id="UP000502136">
    <property type="component" value="Chromosome"/>
</dbReference>
<dbReference type="GO" id="GO:0046872">
    <property type="term" value="F:metal ion binding"/>
    <property type="evidence" value="ECO:0007669"/>
    <property type="project" value="UniProtKB-KW"/>
</dbReference>
<comment type="similarity">
    <text evidence="1">Belongs to the HAD-like hydrolase superfamily. CbbY/CbbZ/Gph/YieH family.</text>
</comment>
<dbReference type="AlphaFoldDB" id="A0A6H2GSV3"/>
<dbReference type="SFLD" id="SFLDG01135">
    <property type="entry name" value="C1.5.6:_HAD__Beta-PGM__Phospha"/>
    <property type="match status" value="1"/>
</dbReference>
<dbReference type="NCBIfam" id="TIGR01509">
    <property type="entry name" value="HAD-SF-IA-v3"/>
    <property type="match status" value="1"/>
</dbReference>
<dbReference type="InterPro" id="IPR023214">
    <property type="entry name" value="HAD_sf"/>
</dbReference>
<accession>A0A6H2GSV3</accession>
<evidence type="ECO:0000256" key="3">
    <source>
        <dbReference type="ARBA" id="ARBA00022801"/>
    </source>
</evidence>
<dbReference type="RefSeq" id="WP_168906154.1">
    <property type="nucleotide sequence ID" value="NZ_CP051428.1"/>
</dbReference>
<organism evidence="4 5">
    <name type="scientific">Paenibacillus albicereus</name>
    <dbReference type="NCBI Taxonomy" id="2726185"/>
    <lineage>
        <taxon>Bacteria</taxon>
        <taxon>Bacillati</taxon>
        <taxon>Bacillota</taxon>
        <taxon>Bacilli</taxon>
        <taxon>Bacillales</taxon>
        <taxon>Paenibacillaceae</taxon>
        <taxon>Paenibacillus</taxon>
    </lineage>
</organism>